<dbReference type="AlphaFoldDB" id="A0A8J3WVY1"/>
<keyword evidence="2" id="KW-0812">Transmembrane</keyword>
<keyword evidence="4" id="KW-1185">Reference proteome</keyword>
<feature type="transmembrane region" description="Helical" evidence="2">
    <location>
        <begin position="64"/>
        <end position="86"/>
    </location>
</feature>
<dbReference type="RefSeq" id="WP_275423631.1">
    <property type="nucleotide sequence ID" value="NZ_BOOK01000048.1"/>
</dbReference>
<sequence length="171" mass="17558">MNPSKDTRDHAPGSSKRHGPGRFLTVVATVAAAVVLNLVVYGLGRAAGGDFRFTASGVPAEVDAITVAGFTVLPLLAGMTLVAALVRIWPWVVNAALAVAPALALGTILIMTIPADLDITSKITLASCHVALVPVTVAGLLTLRRRRDERTASHPPAVETGLSESAGHDAG</sequence>
<name>A0A8J3WVY1_9ACTN</name>
<keyword evidence="2" id="KW-1133">Transmembrane helix</keyword>
<feature type="transmembrane region" description="Helical" evidence="2">
    <location>
        <begin position="123"/>
        <end position="143"/>
    </location>
</feature>
<dbReference type="Pfam" id="PF19545">
    <property type="entry name" value="DUF6069"/>
    <property type="match status" value="1"/>
</dbReference>
<keyword evidence="2" id="KW-0472">Membrane</keyword>
<accession>A0A8J3WVY1</accession>
<protein>
    <submittedName>
        <fullName evidence="3">Uncharacterized protein</fullName>
    </submittedName>
</protein>
<gene>
    <name evidence="3" type="ORF">Pta02_62640</name>
</gene>
<feature type="transmembrane region" description="Helical" evidence="2">
    <location>
        <begin position="21"/>
        <end position="44"/>
    </location>
</feature>
<reference evidence="3" key="1">
    <citation type="submission" date="2021-01" db="EMBL/GenBank/DDBJ databases">
        <title>Whole genome shotgun sequence of Planobispora takensis NBRC 109077.</title>
        <authorList>
            <person name="Komaki H."/>
            <person name="Tamura T."/>
        </authorList>
    </citation>
    <scope>NUCLEOTIDE SEQUENCE</scope>
    <source>
        <strain evidence="3">NBRC 109077</strain>
    </source>
</reference>
<evidence type="ECO:0000313" key="4">
    <source>
        <dbReference type="Proteomes" id="UP000634476"/>
    </source>
</evidence>
<evidence type="ECO:0000256" key="1">
    <source>
        <dbReference type="SAM" id="MobiDB-lite"/>
    </source>
</evidence>
<dbReference type="Proteomes" id="UP000634476">
    <property type="component" value="Unassembled WGS sequence"/>
</dbReference>
<evidence type="ECO:0000313" key="3">
    <source>
        <dbReference type="EMBL" id="GII04256.1"/>
    </source>
</evidence>
<feature type="region of interest" description="Disordered" evidence="1">
    <location>
        <begin position="148"/>
        <end position="171"/>
    </location>
</feature>
<comment type="caution">
    <text evidence="3">The sequence shown here is derived from an EMBL/GenBank/DDBJ whole genome shotgun (WGS) entry which is preliminary data.</text>
</comment>
<feature type="transmembrane region" description="Helical" evidence="2">
    <location>
        <begin position="91"/>
        <end position="111"/>
    </location>
</feature>
<evidence type="ECO:0000256" key="2">
    <source>
        <dbReference type="SAM" id="Phobius"/>
    </source>
</evidence>
<organism evidence="3 4">
    <name type="scientific">Planobispora takensis</name>
    <dbReference type="NCBI Taxonomy" id="1367882"/>
    <lineage>
        <taxon>Bacteria</taxon>
        <taxon>Bacillati</taxon>
        <taxon>Actinomycetota</taxon>
        <taxon>Actinomycetes</taxon>
        <taxon>Streptosporangiales</taxon>
        <taxon>Streptosporangiaceae</taxon>
        <taxon>Planobispora</taxon>
    </lineage>
</organism>
<dbReference type="EMBL" id="BOOK01000048">
    <property type="protein sequence ID" value="GII04256.1"/>
    <property type="molecule type" value="Genomic_DNA"/>
</dbReference>
<proteinExistence type="predicted"/>
<dbReference type="InterPro" id="IPR045713">
    <property type="entry name" value="DUF6069"/>
</dbReference>